<gene>
    <name evidence="1" type="ORF">MED217_13389</name>
</gene>
<sequence length="33" mass="4079">MFKKLKRFTFVVNVFFSNQKIRIPVLENPDFQF</sequence>
<keyword evidence="2" id="KW-1185">Reference proteome</keyword>
<protein>
    <submittedName>
        <fullName evidence="1">Uncharacterized protein</fullName>
    </submittedName>
</protein>
<organism evidence="1 2">
    <name type="scientific">Leeuwenhoekiella blandensis (strain CECT 7118 / CCUG 51940 / KCTC 22103 / MED217)</name>
    <name type="common">Flavobacterium sp. (strain MED217)</name>
    <dbReference type="NCBI Taxonomy" id="398720"/>
    <lineage>
        <taxon>Bacteria</taxon>
        <taxon>Pseudomonadati</taxon>
        <taxon>Bacteroidota</taxon>
        <taxon>Flavobacteriia</taxon>
        <taxon>Flavobacteriales</taxon>
        <taxon>Flavobacteriaceae</taxon>
        <taxon>Leeuwenhoekiella</taxon>
    </lineage>
</organism>
<evidence type="ECO:0000313" key="2">
    <source>
        <dbReference type="Proteomes" id="UP000001601"/>
    </source>
</evidence>
<dbReference type="AlphaFoldDB" id="A3XPM4"/>
<accession>A3XPM4</accession>
<comment type="caution">
    <text evidence="1">The sequence shown here is derived from an EMBL/GenBank/DDBJ whole genome shotgun (WGS) entry which is preliminary data.</text>
</comment>
<reference evidence="1 2" key="1">
    <citation type="journal article" date="2007" name="Nature">
        <title>Light stimulates growth of proteorhodopsin-containing marine Flavobacteria.</title>
        <authorList>
            <person name="Gomez-Consarnau L."/>
            <person name="Gonzalez J.M."/>
            <person name="Coll-Llado M."/>
            <person name="Gourdon P."/>
            <person name="Pascher T."/>
            <person name="Neutze R."/>
            <person name="Pedros-Alio C."/>
            <person name="Pinhassi J."/>
        </authorList>
    </citation>
    <scope>NUCLEOTIDE SEQUENCE [LARGE SCALE GENOMIC DNA]</scope>
    <source>
        <strain evidence="1 2">MED217</strain>
    </source>
</reference>
<dbReference type="Proteomes" id="UP000001601">
    <property type="component" value="Unassembled WGS sequence"/>
</dbReference>
<evidence type="ECO:0000313" key="1">
    <source>
        <dbReference type="EMBL" id="EAQ48503.1"/>
    </source>
</evidence>
<dbReference type="EMBL" id="AANC01000008">
    <property type="protein sequence ID" value="EAQ48503.1"/>
    <property type="molecule type" value="Genomic_DNA"/>
</dbReference>
<name>A3XPM4_LEEBM</name>
<proteinExistence type="predicted"/>
<dbReference type="HOGENOM" id="CLU_3382506_0_0_10"/>